<sequence>MPPVSWEPGHGMTAALVSLPAYEASLAELEEARLELAGARNRLMALRETLDQALEQAYRQQSFGPLEHLFRQEETALAACEALAARLAGAEERWCLMRAALALERALAAPGALPRHRLH</sequence>
<feature type="coiled-coil region" evidence="1">
    <location>
        <begin position="22"/>
        <end position="60"/>
    </location>
</feature>
<dbReference type="Proteomes" id="UP000254925">
    <property type="component" value="Unassembled WGS sequence"/>
</dbReference>
<gene>
    <name evidence="2" type="ORF">DES45_107112</name>
</gene>
<organism evidence="2 3">
    <name type="scientific">Microvirga subterranea</name>
    <dbReference type="NCBI Taxonomy" id="186651"/>
    <lineage>
        <taxon>Bacteria</taxon>
        <taxon>Pseudomonadati</taxon>
        <taxon>Pseudomonadota</taxon>
        <taxon>Alphaproteobacteria</taxon>
        <taxon>Hyphomicrobiales</taxon>
        <taxon>Methylobacteriaceae</taxon>
        <taxon>Microvirga</taxon>
    </lineage>
</organism>
<name>A0A370HH04_9HYPH</name>
<proteinExistence type="predicted"/>
<evidence type="ECO:0000313" key="3">
    <source>
        <dbReference type="Proteomes" id="UP000254925"/>
    </source>
</evidence>
<evidence type="ECO:0000313" key="2">
    <source>
        <dbReference type="EMBL" id="RDI57195.1"/>
    </source>
</evidence>
<comment type="caution">
    <text evidence="2">The sequence shown here is derived from an EMBL/GenBank/DDBJ whole genome shotgun (WGS) entry which is preliminary data.</text>
</comment>
<dbReference type="AlphaFoldDB" id="A0A370HH04"/>
<keyword evidence="3" id="KW-1185">Reference proteome</keyword>
<dbReference type="EMBL" id="QQBB01000007">
    <property type="protein sequence ID" value="RDI57195.1"/>
    <property type="molecule type" value="Genomic_DNA"/>
</dbReference>
<protein>
    <submittedName>
        <fullName evidence="2">Uncharacterized protein</fullName>
    </submittedName>
</protein>
<reference evidence="2 3" key="1">
    <citation type="submission" date="2018-07" db="EMBL/GenBank/DDBJ databases">
        <title>Genomic Encyclopedia of Type Strains, Phase IV (KMG-IV): sequencing the most valuable type-strain genomes for metagenomic binning, comparative biology and taxonomic classification.</title>
        <authorList>
            <person name="Goeker M."/>
        </authorList>
    </citation>
    <scope>NUCLEOTIDE SEQUENCE [LARGE SCALE GENOMIC DNA]</scope>
    <source>
        <strain evidence="2 3">DSM 14364</strain>
    </source>
</reference>
<keyword evidence="1" id="KW-0175">Coiled coil</keyword>
<evidence type="ECO:0000256" key="1">
    <source>
        <dbReference type="SAM" id="Coils"/>
    </source>
</evidence>
<accession>A0A370HH04</accession>